<dbReference type="STRING" id="868595.Desca_2479"/>
<sequence length="113" mass="13577">MEKYFEKMKEYLNMDSEISYEEFNDYYSQVIAFLNDNYQHLSNDETVKARFILSILVSNSQERAKKYKPLSKKYRKIAEKSNFWAEALTYQLLKRGMTKQQIIQAEKELHDAV</sequence>
<organism evidence="1 2">
    <name type="scientific">Desulfotomaculum nigrificans (strain DSM 14880 / VKM B-2319 / CO-1-SRB)</name>
    <name type="common">Desulfotomaculum carboxydivorans</name>
    <dbReference type="NCBI Taxonomy" id="868595"/>
    <lineage>
        <taxon>Bacteria</taxon>
        <taxon>Bacillati</taxon>
        <taxon>Bacillota</taxon>
        <taxon>Clostridia</taxon>
        <taxon>Eubacteriales</taxon>
        <taxon>Desulfotomaculaceae</taxon>
        <taxon>Desulfotomaculum</taxon>
    </lineage>
</organism>
<protein>
    <submittedName>
        <fullName evidence="1">Uncharacterized protein</fullName>
    </submittedName>
</protein>
<dbReference type="Proteomes" id="UP000009226">
    <property type="component" value="Chromosome"/>
</dbReference>
<keyword evidence="2" id="KW-1185">Reference proteome</keyword>
<gene>
    <name evidence="1" type="ordered locus">Desca_2479</name>
</gene>
<evidence type="ECO:0000313" key="2">
    <source>
        <dbReference type="Proteomes" id="UP000009226"/>
    </source>
</evidence>
<proteinExistence type="predicted"/>
<dbReference type="KEGG" id="dca:Desca_2479"/>
<accession>F6B4C9</accession>
<reference evidence="1" key="1">
    <citation type="submission" date="2011-05" db="EMBL/GenBank/DDBJ databases">
        <title>Complete sequence of Desulfotomaculum carboxydivorans CO-1-SRB.</title>
        <authorList>
            <consortium name="US DOE Joint Genome Institute"/>
            <person name="Lucas S."/>
            <person name="Han J."/>
            <person name="Lapidus A."/>
            <person name="Cheng J.-F."/>
            <person name="Goodwin L."/>
            <person name="Pitluck S."/>
            <person name="Peters L."/>
            <person name="Mikhailova N."/>
            <person name="Lu M."/>
            <person name="Han C."/>
            <person name="Tapia R."/>
            <person name="Land M."/>
            <person name="Hauser L."/>
            <person name="Kyrpides N."/>
            <person name="Ivanova N."/>
            <person name="Pagani I."/>
            <person name="Stams A."/>
            <person name="Plugge C."/>
            <person name="Muyzer G."/>
            <person name="Kuever J."/>
            <person name="Parshina S."/>
            <person name="Ivanova A."/>
            <person name="Nazina T."/>
            <person name="Woyke T."/>
        </authorList>
    </citation>
    <scope>NUCLEOTIDE SEQUENCE [LARGE SCALE GENOMIC DNA]</scope>
    <source>
        <strain evidence="1">CO-1-SRB</strain>
    </source>
</reference>
<dbReference type="EMBL" id="CP002736">
    <property type="protein sequence ID" value="AEF95306.1"/>
    <property type="molecule type" value="Genomic_DNA"/>
</dbReference>
<name>F6B4C9_DESCC</name>
<dbReference type="AlphaFoldDB" id="F6B4C9"/>
<dbReference type="eggNOG" id="ENOG503340F">
    <property type="taxonomic scope" value="Bacteria"/>
</dbReference>
<evidence type="ECO:0000313" key="1">
    <source>
        <dbReference type="EMBL" id="AEF95306.1"/>
    </source>
</evidence>
<dbReference type="HOGENOM" id="CLU_2129400_0_0_9"/>